<proteinExistence type="predicted"/>
<sequence length="158" mass="17294">MLETVPDPAPGVPMFDSCMIDESASIIEVTIGSAVFRLRSVTAAEATQIWQRSKVATAPDKRPSATATENLIAQVDMATYMTLTVVAALGGMRDRPLGNEGWNFNQADGSPLPVTEFNVGRLIEAAIIELFREHRKFFRPERFGIEKSRADPNLEPGS</sequence>
<protein>
    <submittedName>
        <fullName evidence="1">Uncharacterized protein</fullName>
    </submittedName>
</protein>
<gene>
    <name evidence="1" type="ORF">MM415B00334_0049</name>
</gene>
<dbReference type="AlphaFoldDB" id="A0A6M3JAJ2"/>
<evidence type="ECO:0000313" key="1">
    <source>
        <dbReference type="EMBL" id="QJA66796.1"/>
    </source>
</evidence>
<reference evidence="1" key="1">
    <citation type="submission" date="2020-03" db="EMBL/GenBank/DDBJ databases">
        <title>The deep terrestrial virosphere.</title>
        <authorList>
            <person name="Holmfeldt K."/>
            <person name="Nilsson E."/>
            <person name="Simone D."/>
            <person name="Lopez-Fernandez M."/>
            <person name="Wu X."/>
            <person name="de Brujin I."/>
            <person name="Lundin D."/>
            <person name="Andersson A."/>
            <person name="Bertilsson S."/>
            <person name="Dopson M."/>
        </authorList>
    </citation>
    <scope>NUCLEOTIDE SEQUENCE</scope>
    <source>
        <strain evidence="1">MM415B00334</strain>
    </source>
</reference>
<organism evidence="1">
    <name type="scientific">viral metagenome</name>
    <dbReference type="NCBI Taxonomy" id="1070528"/>
    <lineage>
        <taxon>unclassified sequences</taxon>
        <taxon>metagenomes</taxon>
        <taxon>organismal metagenomes</taxon>
    </lineage>
</organism>
<dbReference type="EMBL" id="MT141560">
    <property type="protein sequence ID" value="QJA66796.1"/>
    <property type="molecule type" value="Genomic_DNA"/>
</dbReference>
<accession>A0A6M3JAJ2</accession>
<name>A0A6M3JAJ2_9ZZZZ</name>